<dbReference type="PANTHER" id="PTHR47183:SF1">
    <property type="entry name" value="GLUCOSE-1-PHOSPHATE CYTIDYLYLTRANSFERASE"/>
    <property type="match status" value="1"/>
</dbReference>
<evidence type="ECO:0000259" key="1">
    <source>
        <dbReference type="Pfam" id="PF00483"/>
    </source>
</evidence>
<dbReference type="RefSeq" id="WP_155201515.1">
    <property type="nucleotide sequence ID" value="NZ_WMZL01000015.1"/>
</dbReference>
<dbReference type="Pfam" id="PF00483">
    <property type="entry name" value="NTP_transferase"/>
    <property type="match status" value="1"/>
</dbReference>
<keyword evidence="2" id="KW-0548">Nucleotidyltransferase</keyword>
<dbReference type="PANTHER" id="PTHR47183">
    <property type="entry name" value="GLUCOSE-1-PHOSPHATE CYTIDYLYLTRANSFERASE-RELATED"/>
    <property type="match status" value="1"/>
</dbReference>
<dbReference type="Proteomes" id="UP000449193">
    <property type="component" value="Unassembled WGS sequence"/>
</dbReference>
<dbReference type="NCBIfam" id="TIGR02623">
    <property type="entry name" value="G1P_cyt_trans"/>
    <property type="match status" value="1"/>
</dbReference>
<dbReference type="Gene3D" id="3.90.550.10">
    <property type="entry name" value="Spore Coat Polysaccharide Biosynthesis Protein SpsA, Chain A"/>
    <property type="match status" value="1"/>
</dbReference>
<protein>
    <submittedName>
        <fullName evidence="2">Glucose-1-phosphate cytidylyltransferase</fullName>
        <ecNumber evidence="2">2.7.7.33</ecNumber>
    </submittedName>
</protein>
<dbReference type="GO" id="GO:0047343">
    <property type="term" value="F:glucose-1-phosphate cytidylyltransferase activity"/>
    <property type="evidence" value="ECO:0007669"/>
    <property type="project" value="UniProtKB-EC"/>
</dbReference>
<dbReference type="GO" id="GO:0009243">
    <property type="term" value="P:O antigen biosynthetic process"/>
    <property type="evidence" value="ECO:0007669"/>
    <property type="project" value="InterPro"/>
</dbReference>
<comment type="caution">
    <text evidence="2">The sequence shown here is derived from an EMBL/GenBank/DDBJ whole genome shotgun (WGS) entry which is preliminary data.</text>
</comment>
<sequence length="258" mass="29628">MKVVLLAGGFGTRISEESHLRPKPMIEIGEKPILWHIMKQYSHYGFNDFVICAGYKQHIIKEFFADYFLHTSDITFDLQTNSMEVHDNFAEPWKVTVVDTGLNTMTGGRVKRIRRYVGDDPFMLTYGDGVSDVNIGKLVEYHKSYGKYCTMTATNIGQRFGVLEIENNGQISGFREKNDSDGSMINAGFMVCEPQVFDYIEGDSTVFEKAPLENLAKDDQLVAYKHDGFWQCMDTQREKQKLEEMWASGHAPWKVWED</sequence>
<feature type="domain" description="Nucleotidyl transferase" evidence="1">
    <location>
        <begin position="2"/>
        <end position="230"/>
    </location>
</feature>
<dbReference type="InterPro" id="IPR013446">
    <property type="entry name" value="G1P_cyt_trans-like"/>
</dbReference>
<dbReference type="InterPro" id="IPR005835">
    <property type="entry name" value="NTP_transferase_dom"/>
</dbReference>
<dbReference type="InterPro" id="IPR046981">
    <property type="entry name" value="G1P_cyt_trans"/>
</dbReference>
<dbReference type="CDD" id="cd02524">
    <property type="entry name" value="G1P_cytidylyltransferase"/>
    <property type="match status" value="1"/>
</dbReference>
<dbReference type="EMBL" id="WMZR01000008">
    <property type="protein sequence ID" value="MTS51474.1"/>
    <property type="molecule type" value="Genomic_DNA"/>
</dbReference>
<accession>A0A6I3QRT8</accession>
<organism evidence="2 3">
    <name type="scientific">Ruthenibacterium lactatiformans</name>
    <dbReference type="NCBI Taxonomy" id="1550024"/>
    <lineage>
        <taxon>Bacteria</taxon>
        <taxon>Bacillati</taxon>
        <taxon>Bacillota</taxon>
        <taxon>Clostridia</taxon>
        <taxon>Eubacteriales</taxon>
        <taxon>Oscillospiraceae</taxon>
        <taxon>Ruthenibacterium</taxon>
    </lineage>
</organism>
<dbReference type="InterPro" id="IPR029044">
    <property type="entry name" value="Nucleotide-diphossugar_trans"/>
</dbReference>
<reference evidence="2 3" key="1">
    <citation type="journal article" date="2019" name="Nat. Med.">
        <title>A library of human gut bacterial isolates paired with longitudinal multiomics data enables mechanistic microbiome research.</title>
        <authorList>
            <person name="Poyet M."/>
            <person name="Groussin M."/>
            <person name="Gibbons S.M."/>
            <person name="Avila-Pacheco J."/>
            <person name="Jiang X."/>
            <person name="Kearney S.M."/>
            <person name="Perrotta A.R."/>
            <person name="Berdy B."/>
            <person name="Zhao S."/>
            <person name="Lieberman T.D."/>
            <person name="Swanson P.K."/>
            <person name="Smith M."/>
            <person name="Roesemann S."/>
            <person name="Alexander J.E."/>
            <person name="Rich S.A."/>
            <person name="Livny J."/>
            <person name="Vlamakis H."/>
            <person name="Clish C."/>
            <person name="Bullock K."/>
            <person name="Deik A."/>
            <person name="Scott J."/>
            <person name="Pierce K.A."/>
            <person name="Xavier R.J."/>
            <person name="Alm E.J."/>
        </authorList>
    </citation>
    <scope>NUCLEOTIDE SEQUENCE [LARGE SCALE GENOMIC DNA]</scope>
    <source>
        <strain evidence="2 3">BIOML-A7</strain>
    </source>
</reference>
<dbReference type="SUPFAM" id="SSF53448">
    <property type="entry name" value="Nucleotide-diphospho-sugar transferases"/>
    <property type="match status" value="1"/>
</dbReference>
<evidence type="ECO:0000313" key="3">
    <source>
        <dbReference type="Proteomes" id="UP000449193"/>
    </source>
</evidence>
<keyword evidence="2" id="KW-0808">Transferase</keyword>
<dbReference type="EC" id="2.7.7.33" evidence="2"/>
<gene>
    <name evidence="2" type="primary">rfbF</name>
    <name evidence="2" type="ORF">GMD52_07955</name>
</gene>
<proteinExistence type="predicted"/>
<evidence type="ECO:0000313" key="2">
    <source>
        <dbReference type="EMBL" id="MTS51474.1"/>
    </source>
</evidence>
<dbReference type="AlphaFoldDB" id="A0A6I3QRT8"/>
<name>A0A6I3QRT8_9FIRM</name>